<keyword evidence="1" id="KW-0805">Transcription regulation</keyword>
<evidence type="ECO:0000313" key="5">
    <source>
        <dbReference type="EMBL" id="GGL07620.1"/>
    </source>
</evidence>
<accession>A0A917VRN7</accession>
<dbReference type="PANTHER" id="PTHR43132">
    <property type="entry name" value="ARSENICAL RESISTANCE OPERON REPRESSOR ARSR-RELATED"/>
    <property type="match status" value="1"/>
</dbReference>
<reference evidence="5" key="2">
    <citation type="submission" date="2020-09" db="EMBL/GenBank/DDBJ databases">
        <authorList>
            <person name="Sun Q."/>
            <person name="Ohkuma M."/>
        </authorList>
    </citation>
    <scope>NUCLEOTIDE SEQUENCE</scope>
    <source>
        <strain evidence="5">JCM 13064</strain>
    </source>
</reference>
<dbReference type="InterPro" id="IPR036390">
    <property type="entry name" value="WH_DNA-bd_sf"/>
</dbReference>
<evidence type="ECO:0000256" key="3">
    <source>
        <dbReference type="ARBA" id="ARBA00023163"/>
    </source>
</evidence>
<dbReference type="InterPro" id="IPR011991">
    <property type="entry name" value="ArsR-like_HTH"/>
</dbReference>
<gene>
    <name evidence="5" type="ORF">GCM10007964_57350</name>
</gene>
<evidence type="ECO:0000259" key="4">
    <source>
        <dbReference type="SMART" id="SM00418"/>
    </source>
</evidence>
<keyword evidence="6" id="KW-1185">Reference proteome</keyword>
<proteinExistence type="predicted"/>
<dbReference type="Gene3D" id="1.10.10.10">
    <property type="entry name" value="Winged helix-like DNA-binding domain superfamily/Winged helix DNA-binding domain"/>
    <property type="match status" value="1"/>
</dbReference>
<evidence type="ECO:0000256" key="2">
    <source>
        <dbReference type="ARBA" id="ARBA00023125"/>
    </source>
</evidence>
<dbReference type="InterPro" id="IPR036388">
    <property type="entry name" value="WH-like_DNA-bd_sf"/>
</dbReference>
<dbReference type="AlphaFoldDB" id="A0A917VRN7"/>
<dbReference type="GO" id="GO:0003677">
    <property type="term" value="F:DNA binding"/>
    <property type="evidence" value="ECO:0007669"/>
    <property type="project" value="UniProtKB-KW"/>
</dbReference>
<reference evidence="5" key="1">
    <citation type="journal article" date="2014" name="Int. J. Syst. Evol. Microbiol.">
        <title>Complete genome sequence of Corynebacterium casei LMG S-19264T (=DSM 44701T), isolated from a smear-ripened cheese.</title>
        <authorList>
            <consortium name="US DOE Joint Genome Institute (JGI-PGF)"/>
            <person name="Walter F."/>
            <person name="Albersmeier A."/>
            <person name="Kalinowski J."/>
            <person name="Ruckert C."/>
        </authorList>
    </citation>
    <scope>NUCLEOTIDE SEQUENCE</scope>
    <source>
        <strain evidence="5">JCM 13064</strain>
    </source>
</reference>
<dbReference type="RefSeq" id="WP_189166156.1">
    <property type="nucleotide sequence ID" value="NZ_BMNT01000036.1"/>
</dbReference>
<comment type="caution">
    <text evidence="5">The sequence shown here is derived from an EMBL/GenBank/DDBJ whole genome shotgun (WGS) entry which is preliminary data.</text>
</comment>
<name>A0A917VRN7_9ACTN</name>
<feature type="domain" description="HTH arsR-type" evidence="4">
    <location>
        <begin position="245"/>
        <end position="320"/>
    </location>
</feature>
<dbReference type="PANTHER" id="PTHR43132:SF6">
    <property type="entry name" value="HTH-TYPE TRANSCRIPTIONAL REPRESSOR CZRA"/>
    <property type="match status" value="1"/>
</dbReference>
<dbReference type="SMART" id="SM00418">
    <property type="entry name" value="HTH_ARSR"/>
    <property type="match status" value="1"/>
</dbReference>
<dbReference type="InterPro" id="IPR051011">
    <property type="entry name" value="Metal_resp_trans_reg"/>
</dbReference>
<dbReference type="SUPFAM" id="SSF46785">
    <property type="entry name" value="Winged helix' DNA-binding domain"/>
    <property type="match status" value="1"/>
</dbReference>
<sequence>MGVWRIGADVLARGRFTLSPLAETIGALEALHWGTPRPGRETWLRDHRPAYRARLDADPVEALLVWAALRPRWMADFIGAPPEESDRSFRDELERVRRTPPEVAEADLAAGLGHPVPAELRRPDLPERAAALLEWVWTATVRPEWPRLRRVLEADIVARTQALSSGGWAAALAGLRPGMRWLGDGRLQVNAYDNPPRDIADDARLTFIPVSAAHGWVCWDLPHRYGIVYPCAGLLADAPESAPPQALSRLLGPVRATVLCRLTTPMSTTQLVALTGYGLGSVGGHLKVLLDARLVQRRRSGRSVLYYRTSLGDRLAAPETAVRGDPAEAARDHA</sequence>
<dbReference type="CDD" id="cd00090">
    <property type="entry name" value="HTH_ARSR"/>
    <property type="match status" value="1"/>
</dbReference>
<protein>
    <submittedName>
        <fullName evidence="5">Transcriptional regulator</fullName>
    </submittedName>
</protein>
<dbReference type="InterPro" id="IPR001845">
    <property type="entry name" value="HTH_ArsR_DNA-bd_dom"/>
</dbReference>
<evidence type="ECO:0000313" key="6">
    <source>
        <dbReference type="Proteomes" id="UP000645217"/>
    </source>
</evidence>
<keyword evidence="2" id="KW-0238">DNA-binding</keyword>
<dbReference type="Proteomes" id="UP000645217">
    <property type="component" value="Unassembled WGS sequence"/>
</dbReference>
<keyword evidence="3" id="KW-0804">Transcription</keyword>
<evidence type="ECO:0000256" key="1">
    <source>
        <dbReference type="ARBA" id="ARBA00023015"/>
    </source>
</evidence>
<organism evidence="5 6">
    <name type="scientific">Sphaerisporangium melleum</name>
    <dbReference type="NCBI Taxonomy" id="321316"/>
    <lineage>
        <taxon>Bacteria</taxon>
        <taxon>Bacillati</taxon>
        <taxon>Actinomycetota</taxon>
        <taxon>Actinomycetes</taxon>
        <taxon>Streptosporangiales</taxon>
        <taxon>Streptosporangiaceae</taxon>
        <taxon>Sphaerisporangium</taxon>
    </lineage>
</organism>
<dbReference type="EMBL" id="BMNT01000036">
    <property type="protein sequence ID" value="GGL07620.1"/>
    <property type="molecule type" value="Genomic_DNA"/>
</dbReference>
<dbReference type="GO" id="GO:0003700">
    <property type="term" value="F:DNA-binding transcription factor activity"/>
    <property type="evidence" value="ECO:0007669"/>
    <property type="project" value="InterPro"/>
</dbReference>